<dbReference type="InterPro" id="IPR043129">
    <property type="entry name" value="ATPase_NBD"/>
</dbReference>
<comment type="similarity">
    <text evidence="3 4">Belongs to the bacterial glucokinase family.</text>
</comment>
<dbReference type="GO" id="GO:0005829">
    <property type="term" value="C:cytosol"/>
    <property type="evidence" value="ECO:0007669"/>
    <property type="project" value="TreeGrafter"/>
</dbReference>
<dbReference type="OrthoDB" id="9800595at2"/>
<accession>A0A1Y5U1S3</accession>
<dbReference type="InterPro" id="IPR003836">
    <property type="entry name" value="Glucokinase"/>
</dbReference>
<dbReference type="InterPro" id="IPR050201">
    <property type="entry name" value="Bacterial_glucokinase"/>
</dbReference>
<keyword evidence="3" id="KW-0963">Cytoplasm</keyword>
<comment type="catalytic activity">
    <reaction evidence="3">
        <text>D-glucose + ATP = D-glucose 6-phosphate + ADP + H(+)</text>
        <dbReference type="Rhea" id="RHEA:17825"/>
        <dbReference type="ChEBI" id="CHEBI:4167"/>
        <dbReference type="ChEBI" id="CHEBI:15378"/>
        <dbReference type="ChEBI" id="CHEBI:30616"/>
        <dbReference type="ChEBI" id="CHEBI:61548"/>
        <dbReference type="ChEBI" id="CHEBI:456216"/>
        <dbReference type="EC" id="2.7.1.2"/>
    </reaction>
</comment>
<dbReference type="HAMAP" id="MF_00524">
    <property type="entry name" value="Glucokinase"/>
    <property type="match status" value="1"/>
</dbReference>
<dbReference type="GO" id="GO:0005536">
    <property type="term" value="F:D-glucose binding"/>
    <property type="evidence" value="ECO:0007669"/>
    <property type="project" value="InterPro"/>
</dbReference>
<keyword evidence="6" id="KW-1185">Reference proteome</keyword>
<dbReference type="GO" id="GO:0004340">
    <property type="term" value="F:glucokinase activity"/>
    <property type="evidence" value="ECO:0007669"/>
    <property type="project" value="UniProtKB-UniRule"/>
</dbReference>
<organism evidence="5 6">
    <name type="scientific">Oceanibacterium hippocampi</name>
    <dbReference type="NCBI Taxonomy" id="745714"/>
    <lineage>
        <taxon>Bacteria</taxon>
        <taxon>Pseudomonadati</taxon>
        <taxon>Pseudomonadota</taxon>
        <taxon>Alphaproteobacteria</taxon>
        <taxon>Sneathiellales</taxon>
        <taxon>Sneathiellaceae</taxon>
        <taxon>Oceanibacterium</taxon>
    </lineage>
</organism>
<keyword evidence="3" id="KW-0324">Glycolysis</keyword>
<keyword evidence="3" id="KW-0547">Nucleotide-binding</keyword>
<keyword evidence="1 3" id="KW-0808">Transferase</keyword>
<dbReference type="NCBIfam" id="TIGR00749">
    <property type="entry name" value="glk"/>
    <property type="match status" value="1"/>
</dbReference>
<sequence length="330" mass="33984">MTAAGGATADNWALLGDLGGTNARFARREADGSIRDPRNLACADYADPAAAAEAYLATQSGRPRVASLSIASPDRGDRVTMTNSGWEFSAAETRERLGLDALHLLNDFSAQALAVTGLDTGERIPIGGGAPEDGAPIGVIGAGTGLGVSGLVPCHGEWIALRSEGGHVGFSPESPREAAVHQLLIDEFGRVSAELLVSGPGIERLYACLARLDGIDGPCPDAATITSPARRESDPLAGEATALFCAFLGSVAGDLALTLGAFGGVYVSGGIAPQLGSTFVASDFRRRFEGKGRLSTMMAAVPTYLVTADHMGLRGAAVHLARQERERQAA</sequence>
<reference evidence="5 6" key="1">
    <citation type="submission" date="2017-03" db="EMBL/GenBank/DDBJ databases">
        <authorList>
            <person name="Afonso C.L."/>
            <person name="Miller P.J."/>
            <person name="Scott M.A."/>
            <person name="Spackman E."/>
            <person name="Goraichik I."/>
            <person name="Dimitrov K.M."/>
            <person name="Suarez D.L."/>
            <person name="Swayne D.E."/>
        </authorList>
    </citation>
    <scope>NUCLEOTIDE SEQUENCE [LARGE SCALE GENOMIC DNA]</scope>
    <source>
        <strain evidence="5 6">CECT 7691</strain>
    </source>
</reference>
<evidence type="ECO:0000313" key="5">
    <source>
        <dbReference type="EMBL" id="SLN74796.1"/>
    </source>
</evidence>
<dbReference type="PANTHER" id="PTHR47690">
    <property type="entry name" value="GLUCOKINASE"/>
    <property type="match status" value="1"/>
</dbReference>
<dbReference type="Pfam" id="PF02685">
    <property type="entry name" value="Glucokinase"/>
    <property type="match status" value="1"/>
</dbReference>
<dbReference type="AlphaFoldDB" id="A0A1Y5U1S3"/>
<dbReference type="Proteomes" id="UP000193200">
    <property type="component" value="Unassembled WGS sequence"/>
</dbReference>
<evidence type="ECO:0000256" key="4">
    <source>
        <dbReference type="RuleBase" id="RU004046"/>
    </source>
</evidence>
<comment type="caution">
    <text evidence="3">Lacks conserved residue(s) required for the propagation of feature annotation.</text>
</comment>
<comment type="subcellular location">
    <subcellularLocation>
        <location evidence="3">Cytoplasm</location>
    </subcellularLocation>
</comment>
<dbReference type="SUPFAM" id="SSF53067">
    <property type="entry name" value="Actin-like ATPase domain"/>
    <property type="match status" value="1"/>
</dbReference>
<dbReference type="PANTHER" id="PTHR47690:SF1">
    <property type="entry name" value="GLUCOKINASE"/>
    <property type="match status" value="1"/>
</dbReference>
<dbReference type="GO" id="GO:0005524">
    <property type="term" value="F:ATP binding"/>
    <property type="evidence" value="ECO:0007669"/>
    <property type="project" value="UniProtKB-UniRule"/>
</dbReference>
<dbReference type="InParanoid" id="A0A1Y5U1S3"/>
<dbReference type="Gene3D" id="3.30.420.40">
    <property type="match status" value="1"/>
</dbReference>
<evidence type="ECO:0000313" key="6">
    <source>
        <dbReference type="Proteomes" id="UP000193200"/>
    </source>
</evidence>
<keyword evidence="3" id="KW-0067">ATP-binding</keyword>
<name>A0A1Y5U1S3_9PROT</name>
<proteinExistence type="inferred from homology"/>
<evidence type="ECO:0000256" key="2">
    <source>
        <dbReference type="ARBA" id="ARBA00022777"/>
    </source>
</evidence>
<dbReference type="CDD" id="cd24008">
    <property type="entry name" value="ASKHA_NBD_GLK"/>
    <property type="match status" value="1"/>
</dbReference>
<dbReference type="FunCoup" id="A0A1Y5U1S3">
    <property type="interactions" value="199"/>
</dbReference>
<gene>
    <name evidence="3 5" type="primary">glk</name>
    <name evidence="5" type="ORF">OCH7691_03809</name>
</gene>
<keyword evidence="2 3" id="KW-0418">Kinase</keyword>
<evidence type="ECO:0000256" key="3">
    <source>
        <dbReference type="HAMAP-Rule" id="MF_00524"/>
    </source>
</evidence>
<dbReference type="GO" id="GO:0006096">
    <property type="term" value="P:glycolytic process"/>
    <property type="evidence" value="ECO:0007669"/>
    <property type="project" value="UniProtKB-UniRule"/>
</dbReference>
<evidence type="ECO:0000256" key="1">
    <source>
        <dbReference type="ARBA" id="ARBA00022679"/>
    </source>
</evidence>
<dbReference type="EC" id="2.7.1.2" evidence="3"/>
<protein>
    <recommendedName>
        <fullName evidence="3">Glucokinase</fullName>
        <ecNumber evidence="3">2.7.1.2</ecNumber>
    </recommendedName>
    <alternativeName>
        <fullName evidence="3">Glucose kinase</fullName>
    </alternativeName>
</protein>
<dbReference type="Gene3D" id="3.40.367.20">
    <property type="match status" value="1"/>
</dbReference>
<dbReference type="RefSeq" id="WP_139839787.1">
    <property type="nucleotide sequence ID" value="NZ_FWFR01000003.1"/>
</dbReference>
<dbReference type="EMBL" id="FWFR01000003">
    <property type="protein sequence ID" value="SLN74796.1"/>
    <property type="molecule type" value="Genomic_DNA"/>
</dbReference>